<dbReference type="Proteomes" id="UP001221757">
    <property type="component" value="Unassembled WGS sequence"/>
</dbReference>
<reference evidence="1" key="1">
    <citation type="submission" date="2023-03" db="EMBL/GenBank/DDBJ databases">
        <title>Massive genome expansion in bonnet fungi (Mycena s.s.) driven by repeated elements and novel gene families across ecological guilds.</title>
        <authorList>
            <consortium name="Lawrence Berkeley National Laboratory"/>
            <person name="Harder C.B."/>
            <person name="Miyauchi S."/>
            <person name="Viragh M."/>
            <person name="Kuo A."/>
            <person name="Thoen E."/>
            <person name="Andreopoulos B."/>
            <person name="Lu D."/>
            <person name="Skrede I."/>
            <person name="Drula E."/>
            <person name="Henrissat B."/>
            <person name="Morin E."/>
            <person name="Kohler A."/>
            <person name="Barry K."/>
            <person name="LaButti K."/>
            <person name="Morin E."/>
            <person name="Salamov A."/>
            <person name="Lipzen A."/>
            <person name="Mereny Z."/>
            <person name="Hegedus B."/>
            <person name="Baldrian P."/>
            <person name="Stursova M."/>
            <person name="Weitz H."/>
            <person name="Taylor A."/>
            <person name="Grigoriev I.V."/>
            <person name="Nagy L.G."/>
            <person name="Martin F."/>
            <person name="Kauserud H."/>
        </authorList>
    </citation>
    <scope>NUCLEOTIDE SEQUENCE</scope>
    <source>
        <strain evidence="1">CBHHK067</strain>
    </source>
</reference>
<evidence type="ECO:0000313" key="1">
    <source>
        <dbReference type="EMBL" id="KAJ7668056.1"/>
    </source>
</evidence>
<gene>
    <name evidence="1" type="ORF">B0H17DRAFT_950173</name>
</gene>
<protein>
    <submittedName>
        <fullName evidence="1">Uncharacterized protein</fullName>
    </submittedName>
</protein>
<dbReference type="EMBL" id="JARKIE010000198">
    <property type="protein sequence ID" value="KAJ7668056.1"/>
    <property type="molecule type" value="Genomic_DNA"/>
</dbReference>
<comment type="caution">
    <text evidence="1">The sequence shown here is derived from an EMBL/GenBank/DDBJ whole genome shotgun (WGS) entry which is preliminary data.</text>
</comment>
<dbReference type="AlphaFoldDB" id="A0AAD7G957"/>
<accession>A0AAD7G957</accession>
<keyword evidence="2" id="KW-1185">Reference proteome</keyword>
<organism evidence="1 2">
    <name type="scientific">Mycena rosella</name>
    <name type="common">Pink bonnet</name>
    <name type="synonym">Agaricus rosellus</name>
    <dbReference type="NCBI Taxonomy" id="1033263"/>
    <lineage>
        <taxon>Eukaryota</taxon>
        <taxon>Fungi</taxon>
        <taxon>Dikarya</taxon>
        <taxon>Basidiomycota</taxon>
        <taxon>Agaricomycotina</taxon>
        <taxon>Agaricomycetes</taxon>
        <taxon>Agaricomycetidae</taxon>
        <taxon>Agaricales</taxon>
        <taxon>Marasmiineae</taxon>
        <taxon>Mycenaceae</taxon>
        <taxon>Mycena</taxon>
    </lineage>
</organism>
<sequence>MERTEEEHDDDNDIFDEVAHMLANERETFLEQTKEIRSALIKVRTVAKKTIHSTTKLAPTWKQVLIDCKLPHKILPRNVKTRWNLAYDMIFVALKYRRRTASSQTTS</sequence>
<proteinExistence type="predicted"/>
<name>A0AAD7G957_MYCRO</name>
<evidence type="ECO:0000313" key="2">
    <source>
        <dbReference type="Proteomes" id="UP001221757"/>
    </source>
</evidence>